<gene>
    <name evidence="1" type="ORF">P691DRAFT_664039</name>
</gene>
<dbReference type="EMBL" id="MU151092">
    <property type="protein sequence ID" value="KAF9451054.1"/>
    <property type="molecule type" value="Genomic_DNA"/>
</dbReference>
<keyword evidence="2" id="KW-1185">Reference proteome</keyword>
<feature type="non-terminal residue" evidence="1">
    <location>
        <position position="1"/>
    </location>
</feature>
<protein>
    <submittedName>
        <fullName evidence="1">Uncharacterized protein</fullName>
    </submittedName>
</protein>
<organism evidence="1 2">
    <name type="scientific">Macrolepiota fuliginosa MF-IS2</name>
    <dbReference type="NCBI Taxonomy" id="1400762"/>
    <lineage>
        <taxon>Eukaryota</taxon>
        <taxon>Fungi</taxon>
        <taxon>Dikarya</taxon>
        <taxon>Basidiomycota</taxon>
        <taxon>Agaricomycotina</taxon>
        <taxon>Agaricomycetes</taxon>
        <taxon>Agaricomycetidae</taxon>
        <taxon>Agaricales</taxon>
        <taxon>Agaricineae</taxon>
        <taxon>Agaricaceae</taxon>
        <taxon>Macrolepiota</taxon>
    </lineage>
</organism>
<proteinExistence type="predicted"/>
<comment type="caution">
    <text evidence="1">The sequence shown here is derived from an EMBL/GenBank/DDBJ whole genome shotgun (WGS) entry which is preliminary data.</text>
</comment>
<reference evidence="1" key="1">
    <citation type="submission" date="2020-11" db="EMBL/GenBank/DDBJ databases">
        <authorList>
            <consortium name="DOE Joint Genome Institute"/>
            <person name="Ahrendt S."/>
            <person name="Riley R."/>
            <person name="Andreopoulos W."/>
            <person name="Labutti K."/>
            <person name="Pangilinan J."/>
            <person name="Ruiz-Duenas F.J."/>
            <person name="Barrasa J.M."/>
            <person name="Sanchez-Garcia M."/>
            <person name="Camarero S."/>
            <person name="Miyauchi S."/>
            <person name="Serrano A."/>
            <person name="Linde D."/>
            <person name="Babiker R."/>
            <person name="Drula E."/>
            <person name="Ayuso-Fernandez I."/>
            <person name="Pacheco R."/>
            <person name="Padilla G."/>
            <person name="Ferreira P."/>
            <person name="Barriuso J."/>
            <person name="Kellner H."/>
            <person name="Castanera R."/>
            <person name="Alfaro M."/>
            <person name="Ramirez L."/>
            <person name="Pisabarro A.G."/>
            <person name="Kuo A."/>
            <person name="Tritt A."/>
            <person name="Lipzen A."/>
            <person name="He G."/>
            <person name="Yan M."/>
            <person name="Ng V."/>
            <person name="Cullen D."/>
            <person name="Martin F."/>
            <person name="Rosso M.-N."/>
            <person name="Henrissat B."/>
            <person name="Hibbett D."/>
            <person name="Martinez A.T."/>
            <person name="Grigoriev I.V."/>
        </authorList>
    </citation>
    <scope>NUCLEOTIDE SEQUENCE</scope>
    <source>
        <strain evidence="1">MF-IS2</strain>
    </source>
</reference>
<dbReference type="OrthoDB" id="2748942at2759"/>
<name>A0A9P5XHI6_9AGAR</name>
<evidence type="ECO:0000313" key="1">
    <source>
        <dbReference type="EMBL" id="KAF9451054.1"/>
    </source>
</evidence>
<evidence type="ECO:0000313" key="2">
    <source>
        <dbReference type="Proteomes" id="UP000807342"/>
    </source>
</evidence>
<sequence length="77" mass="8706">IECDDRYCKFSKKHPQYCGVDCVKTCWQYRQFPQQYGKGPCPALCCWKIVSVVAYLGADVTHEGSCAKCTEQEESGT</sequence>
<accession>A0A9P5XHI6</accession>
<dbReference type="Proteomes" id="UP000807342">
    <property type="component" value="Unassembled WGS sequence"/>
</dbReference>
<dbReference type="AlphaFoldDB" id="A0A9P5XHI6"/>